<organism evidence="3 4">
    <name type="scientific">Plenodomus tracheiphilus IPT5</name>
    <dbReference type="NCBI Taxonomy" id="1408161"/>
    <lineage>
        <taxon>Eukaryota</taxon>
        <taxon>Fungi</taxon>
        <taxon>Dikarya</taxon>
        <taxon>Ascomycota</taxon>
        <taxon>Pezizomycotina</taxon>
        <taxon>Dothideomycetes</taxon>
        <taxon>Pleosporomycetidae</taxon>
        <taxon>Pleosporales</taxon>
        <taxon>Pleosporineae</taxon>
        <taxon>Leptosphaeriaceae</taxon>
        <taxon>Plenodomus</taxon>
    </lineage>
</organism>
<feature type="compositionally biased region" description="Acidic residues" evidence="1">
    <location>
        <begin position="329"/>
        <end position="339"/>
    </location>
</feature>
<name>A0A6A7BFG6_9PLEO</name>
<dbReference type="EMBL" id="MU006295">
    <property type="protein sequence ID" value="KAF2853427.1"/>
    <property type="molecule type" value="Genomic_DNA"/>
</dbReference>
<gene>
    <name evidence="3" type="ORF">T440DRAFT_515569</name>
</gene>
<evidence type="ECO:0000313" key="3">
    <source>
        <dbReference type="EMBL" id="KAF2853427.1"/>
    </source>
</evidence>
<reference evidence="3" key="1">
    <citation type="submission" date="2020-01" db="EMBL/GenBank/DDBJ databases">
        <authorList>
            <consortium name="DOE Joint Genome Institute"/>
            <person name="Haridas S."/>
            <person name="Albert R."/>
            <person name="Binder M."/>
            <person name="Bloem J."/>
            <person name="Labutti K."/>
            <person name="Salamov A."/>
            <person name="Andreopoulos B."/>
            <person name="Baker S.E."/>
            <person name="Barry K."/>
            <person name="Bills G."/>
            <person name="Bluhm B.H."/>
            <person name="Cannon C."/>
            <person name="Castanera R."/>
            <person name="Culley D.E."/>
            <person name="Daum C."/>
            <person name="Ezra D."/>
            <person name="Gonzalez J.B."/>
            <person name="Henrissat B."/>
            <person name="Kuo A."/>
            <person name="Liang C."/>
            <person name="Lipzen A."/>
            <person name="Lutzoni F."/>
            <person name="Magnuson J."/>
            <person name="Mondo S."/>
            <person name="Nolan M."/>
            <person name="Ohm R."/>
            <person name="Pangilinan J."/>
            <person name="Park H.-J."/>
            <person name="Ramirez L."/>
            <person name="Alfaro M."/>
            <person name="Sun H."/>
            <person name="Tritt A."/>
            <person name="Yoshinaga Y."/>
            <person name="Zwiers L.-H."/>
            <person name="Turgeon B.G."/>
            <person name="Goodwin S.B."/>
            <person name="Spatafora J.W."/>
            <person name="Crous P.W."/>
            <person name="Grigoriev I.V."/>
        </authorList>
    </citation>
    <scope>NUCLEOTIDE SEQUENCE</scope>
    <source>
        <strain evidence="3">IPT5</strain>
    </source>
</reference>
<feature type="region of interest" description="Disordered" evidence="1">
    <location>
        <begin position="494"/>
        <end position="620"/>
    </location>
</feature>
<feature type="region of interest" description="Disordered" evidence="1">
    <location>
        <begin position="269"/>
        <end position="450"/>
    </location>
</feature>
<keyword evidence="4" id="KW-1185">Reference proteome</keyword>
<sequence length="845" mass="92170">MRLRLTVQRNALPAANILWNVPETNSNAAYTITRLLEDVNHIMPLEAENWGLEDYAVEVGGFECLHFTPVTQALKEDDHVCIRPLMTAEVRARTLTGRLQISDGGQHLVDGVPFGRPYLRTPHRPAVRIPPRKRERADQQEADEVREARDFMNTLLEGTSDGPAQQQIEDAPRTRELTQSGPARSLPPHKRQRLHSSEEASAREARDALNTVLAALGDKPNQQANGHGRQSSSSQTLPSPAVWKKRNKVQRRQMQQMEEDQAMADFLTGFLRPPNGTAAVGTGASAPQNMALVPHGTGPIPSSYTNGPSRKSSRQVHFKQPIAEQLGGSDEDDDDDDDFAPGLFRNGIWASDDGSSDPVSDSASEDSSSGSDSSGSDPDSDSDSSSGSDSDSDSDSNSDSDASSPPDLLSSKDGSKVKSNTTKPASPTVVPPGGGRAATKSRNIRRTRTNRLRRLKELGLLDENATLADLQAFEDAKRGKIEEEPAPVHLFSAASGKRKRIDDGIDATQDTEDEGSSELEKRKQELMARLGCPSSEPAKADEAALSASLVVEAPKSPTQEKLDKGQLTTKEAPTRRLRPDTSAISRILARQAARPAKKAKTKPVDEGPPEPEGASDPDYWKSRINLSAFECWEEEYELTAPPFPFKQHWDPASKLMRDKKHKGKKKGTRPEPVADSRQSEDEEEKIILNYDEAPAEENLDVEINAAIEDQLRQDVATAAQEADLPPLPEDVSTLPVLTSADIKEGAIIVCKFFAVNPITITPEISGYKTAVVEKEGDSGNGAGTIQLKIAARDLPQREKKFDKHGNRIYDAGAAFLMEDEEEEEGLWEGQFGELLEAKLLQAAVA</sequence>
<evidence type="ECO:0000259" key="2">
    <source>
        <dbReference type="Pfam" id="PF24054"/>
    </source>
</evidence>
<feature type="region of interest" description="Disordered" evidence="1">
    <location>
        <begin position="656"/>
        <end position="683"/>
    </location>
</feature>
<dbReference type="Pfam" id="PF24054">
    <property type="entry name" value="DUF7357"/>
    <property type="match status" value="1"/>
</dbReference>
<feature type="domain" description="DUF7357" evidence="2">
    <location>
        <begin position="1"/>
        <end position="132"/>
    </location>
</feature>
<feature type="region of interest" description="Disordered" evidence="1">
    <location>
        <begin position="114"/>
        <end position="144"/>
    </location>
</feature>
<feature type="region of interest" description="Disordered" evidence="1">
    <location>
        <begin position="171"/>
        <end position="205"/>
    </location>
</feature>
<feature type="compositionally biased region" description="Basic and acidic residues" evidence="1">
    <location>
        <begin position="135"/>
        <end position="144"/>
    </location>
</feature>
<feature type="compositionally biased region" description="Basic and acidic residues" evidence="1">
    <location>
        <begin position="195"/>
        <end position="205"/>
    </location>
</feature>
<feature type="compositionally biased region" description="Basic residues" evidence="1">
    <location>
        <begin position="657"/>
        <end position="667"/>
    </location>
</feature>
<dbReference type="InterPro" id="IPR055781">
    <property type="entry name" value="DUF7357"/>
</dbReference>
<accession>A0A6A7BFG6</accession>
<dbReference type="Proteomes" id="UP000799423">
    <property type="component" value="Unassembled WGS sequence"/>
</dbReference>
<dbReference type="AlphaFoldDB" id="A0A6A7BFG6"/>
<feature type="compositionally biased region" description="Polar residues" evidence="1">
    <location>
        <begin position="220"/>
        <end position="238"/>
    </location>
</feature>
<feature type="compositionally biased region" description="Low complexity" evidence="1">
    <location>
        <begin position="399"/>
        <end position="412"/>
    </location>
</feature>
<proteinExistence type="predicted"/>
<protein>
    <recommendedName>
        <fullName evidence="2">DUF7357 domain-containing protein</fullName>
    </recommendedName>
</protein>
<dbReference type="OrthoDB" id="5368821at2759"/>
<evidence type="ECO:0000313" key="4">
    <source>
        <dbReference type="Proteomes" id="UP000799423"/>
    </source>
</evidence>
<feature type="compositionally biased region" description="Basic and acidic residues" evidence="1">
    <location>
        <begin position="668"/>
        <end position="679"/>
    </location>
</feature>
<feature type="region of interest" description="Disordered" evidence="1">
    <location>
        <begin position="218"/>
        <end position="257"/>
    </location>
</feature>
<feature type="compositionally biased region" description="Basic residues" evidence="1">
    <location>
        <begin position="121"/>
        <end position="134"/>
    </location>
</feature>
<feature type="compositionally biased region" description="Low complexity" evidence="1">
    <location>
        <begin position="351"/>
        <end position="389"/>
    </location>
</feature>
<evidence type="ECO:0000256" key="1">
    <source>
        <dbReference type="SAM" id="MobiDB-lite"/>
    </source>
</evidence>
<feature type="compositionally biased region" description="Polar residues" evidence="1">
    <location>
        <begin position="300"/>
        <end position="310"/>
    </location>
</feature>